<gene>
    <name evidence="2" type="ORF">BDP27DRAFT_1360123</name>
</gene>
<dbReference type="Gene3D" id="3.90.1580.10">
    <property type="entry name" value="paralog of FGE (formylglycine-generating enzyme)"/>
    <property type="match status" value="1"/>
</dbReference>
<accession>A0A9P5Q0X6</accession>
<feature type="domain" description="Sulfatase-modifying factor enzyme-like" evidence="1">
    <location>
        <begin position="245"/>
        <end position="479"/>
    </location>
</feature>
<evidence type="ECO:0000259" key="1">
    <source>
        <dbReference type="Pfam" id="PF03781"/>
    </source>
</evidence>
<dbReference type="Pfam" id="PF03781">
    <property type="entry name" value="FGE-sulfatase"/>
    <property type="match status" value="1"/>
</dbReference>
<dbReference type="InterPro" id="IPR042095">
    <property type="entry name" value="SUMF_sf"/>
</dbReference>
<dbReference type="InterPro" id="IPR005532">
    <property type="entry name" value="SUMF_dom"/>
</dbReference>
<proteinExistence type="predicted"/>
<dbReference type="InterPro" id="IPR051128">
    <property type="entry name" value="EgtD_Methyltrsf_superfamily"/>
</dbReference>
<dbReference type="SUPFAM" id="SSF56436">
    <property type="entry name" value="C-type lectin-like"/>
    <property type="match status" value="1"/>
</dbReference>
<evidence type="ECO:0000313" key="3">
    <source>
        <dbReference type="Proteomes" id="UP000772434"/>
    </source>
</evidence>
<dbReference type="InterPro" id="IPR016187">
    <property type="entry name" value="CTDL_fold"/>
</dbReference>
<keyword evidence="3" id="KW-1185">Reference proteome</keyword>
<sequence length="482" mass="54143">MPNSIYLGVVFNPDELHGHVHQTTVEDIAVDFNTDVGPTQAKGSSISTISMILEKPPVVFPPQSSLHSYIPAHISSAPDVGNNIPPLSAWQSLWSAWDLVTLRMIPSQMLLQKPIDLRHKCLFYIGHIPTFLDMLISKAINQPTPTEPAYFWDIFERGIDPSVDDPDHCHNHSLVPTTDADWPSLTTIIGFRDRVRERLGRLYDELDIGFTPPPFEVLARQWEVQWQNRSITTIEFGPTEVVLGMDDIDILEHTYGWDNESPARTVHVMPFRAEWRPVSCGEFERFWRDSNGKIALPASWILSSSGEISVRSLYGPVPLALAHTWPVQASYEALEAYARSKGGRIPNEAELRVILDYLNDDESFAYDGGANVGWRNWHPVCPTAGLTSPTLSSVSSPKDKSGKGHNGGIWEWTSTAFVSHEGFVGTSLFTGYSEDFWDGKHMVVLGGSYATLPRLTGRKTIRNFWQYNYPYAWVGARVVYDV</sequence>
<protein>
    <submittedName>
        <fullName evidence="2">C-type lectin protein</fullName>
    </submittedName>
</protein>
<dbReference type="PANTHER" id="PTHR43397">
    <property type="entry name" value="ERGOTHIONEINE BIOSYNTHESIS PROTEIN 1"/>
    <property type="match status" value="1"/>
</dbReference>
<evidence type="ECO:0000313" key="2">
    <source>
        <dbReference type="EMBL" id="KAF9073478.1"/>
    </source>
</evidence>
<comment type="caution">
    <text evidence="2">The sequence shown here is derived from an EMBL/GenBank/DDBJ whole genome shotgun (WGS) entry which is preliminary data.</text>
</comment>
<dbReference type="Proteomes" id="UP000772434">
    <property type="component" value="Unassembled WGS sequence"/>
</dbReference>
<dbReference type="OrthoDB" id="659at2759"/>
<dbReference type="EMBL" id="JADNRY010000017">
    <property type="protein sequence ID" value="KAF9073478.1"/>
    <property type="molecule type" value="Genomic_DNA"/>
</dbReference>
<dbReference type="PANTHER" id="PTHR43397:SF2">
    <property type="entry name" value="HISTIDINE-SPECIFIC METHYLTRANSFERASE SAM-DEPENDENT DOMAIN-CONTAINING PROTEIN"/>
    <property type="match status" value="1"/>
</dbReference>
<dbReference type="AlphaFoldDB" id="A0A9P5Q0X6"/>
<reference evidence="2" key="1">
    <citation type="submission" date="2020-11" db="EMBL/GenBank/DDBJ databases">
        <authorList>
            <consortium name="DOE Joint Genome Institute"/>
            <person name="Ahrendt S."/>
            <person name="Riley R."/>
            <person name="Andreopoulos W."/>
            <person name="Labutti K."/>
            <person name="Pangilinan J."/>
            <person name="Ruiz-Duenas F.J."/>
            <person name="Barrasa J.M."/>
            <person name="Sanchez-Garcia M."/>
            <person name="Camarero S."/>
            <person name="Miyauchi S."/>
            <person name="Serrano A."/>
            <person name="Linde D."/>
            <person name="Babiker R."/>
            <person name="Drula E."/>
            <person name="Ayuso-Fernandez I."/>
            <person name="Pacheco R."/>
            <person name="Padilla G."/>
            <person name="Ferreira P."/>
            <person name="Barriuso J."/>
            <person name="Kellner H."/>
            <person name="Castanera R."/>
            <person name="Alfaro M."/>
            <person name="Ramirez L."/>
            <person name="Pisabarro A.G."/>
            <person name="Kuo A."/>
            <person name="Tritt A."/>
            <person name="Lipzen A."/>
            <person name="He G."/>
            <person name="Yan M."/>
            <person name="Ng V."/>
            <person name="Cullen D."/>
            <person name="Martin F."/>
            <person name="Rosso M.-N."/>
            <person name="Henrissat B."/>
            <person name="Hibbett D."/>
            <person name="Martinez A.T."/>
            <person name="Grigoriev I.V."/>
        </authorList>
    </citation>
    <scope>NUCLEOTIDE SEQUENCE</scope>
    <source>
        <strain evidence="2">AH 40177</strain>
    </source>
</reference>
<organism evidence="2 3">
    <name type="scientific">Rhodocollybia butyracea</name>
    <dbReference type="NCBI Taxonomy" id="206335"/>
    <lineage>
        <taxon>Eukaryota</taxon>
        <taxon>Fungi</taxon>
        <taxon>Dikarya</taxon>
        <taxon>Basidiomycota</taxon>
        <taxon>Agaricomycotina</taxon>
        <taxon>Agaricomycetes</taxon>
        <taxon>Agaricomycetidae</taxon>
        <taxon>Agaricales</taxon>
        <taxon>Marasmiineae</taxon>
        <taxon>Omphalotaceae</taxon>
        <taxon>Rhodocollybia</taxon>
    </lineage>
</organism>
<name>A0A9P5Q0X6_9AGAR</name>